<dbReference type="Proteomes" id="UP000255295">
    <property type="component" value="Unassembled WGS sequence"/>
</dbReference>
<evidence type="ECO:0000313" key="5">
    <source>
        <dbReference type="Proteomes" id="UP000255295"/>
    </source>
</evidence>
<sequence length="169" mass="19476">MIELKTARLRILPLSADNLKLLIENPKKLDLQFSFIESSSSLSMELQQAMEIRLSKLLRDKDNYIWYTNWFIVSHSQNCSVGGIMVKGLPNNNGEVIIGYYTLPEYQGNGYMTEALETMKNWLLNQPNVKCVIADTEKDNIASHRVLEKSGAKLYKETAALYYWKFTQK</sequence>
<dbReference type="InterPro" id="IPR016181">
    <property type="entry name" value="Acyl_CoA_acyltransferase"/>
</dbReference>
<dbReference type="PANTHER" id="PTHR43792:SF13">
    <property type="entry name" value="ACETYLTRANSFERASE"/>
    <property type="match status" value="1"/>
</dbReference>
<dbReference type="CDD" id="cd04301">
    <property type="entry name" value="NAT_SF"/>
    <property type="match status" value="1"/>
</dbReference>
<dbReference type="Proteomes" id="UP000238825">
    <property type="component" value="Chromosome"/>
</dbReference>
<evidence type="ECO:0000313" key="2">
    <source>
        <dbReference type="EMBL" id="AVK96945.1"/>
    </source>
</evidence>
<dbReference type="Pfam" id="PF13302">
    <property type="entry name" value="Acetyltransf_3"/>
    <property type="match status" value="1"/>
</dbReference>
<dbReference type="SUPFAM" id="SSF55729">
    <property type="entry name" value="Acyl-CoA N-acyltransferases (Nat)"/>
    <property type="match status" value="1"/>
</dbReference>
<reference evidence="2 4" key="1">
    <citation type="submission" date="2017-03" db="EMBL/GenBank/DDBJ databases">
        <title>The whole genome sequencing and assembly of Lysinibacillus sphaericus DSM 28T strain.</title>
        <authorList>
            <person name="Lee Y.-J."/>
            <person name="Yi H."/>
            <person name="Bahn Y.-S."/>
            <person name="Kim J.F."/>
            <person name="Lee D.-W."/>
        </authorList>
    </citation>
    <scope>NUCLEOTIDE SEQUENCE [LARGE SCALE GENOMIC DNA]</scope>
    <source>
        <strain evidence="2 4">DSM 28</strain>
    </source>
</reference>
<keyword evidence="2" id="KW-0808">Transferase</keyword>
<evidence type="ECO:0000259" key="1">
    <source>
        <dbReference type="PROSITE" id="PS51186"/>
    </source>
</evidence>
<dbReference type="InterPro" id="IPR051531">
    <property type="entry name" value="N-acetyltransferase"/>
</dbReference>
<organism evidence="2 4">
    <name type="scientific">Lysinibacillus sphaericus</name>
    <name type="common">Bacillus sphaericus</name>
    <dbReference type="NCBI Taxonomy" id="1421"/>
    <lineage>
        <taxon>Bacteria</taxon>
        <taxon>Bacillati</taxon>
        <taxon>Bacillota</taxon>
        <taxon>Bacilli</taxon>
        <taxon>Bacillales</taxon>
        <taxon>Bacillaceae</taxon>
        <taxon>Lysinibacillus</taxon>
    </lineage>
</organism>
<dbReference type="GO" id="GO:0016747">
    <property type="term" value="F:acyltransferase activity, transferring groups other than amino-acyl groups"/>
    <property type="evidence" value="ECO:0007669"/>
    <property type="project" value="InterPro"/>
</dbReference>
<dbReference type="EMBL" id="UFSZ01000001">
    <property type="protein sequence ID" value="SUV17211.1"/>
    <property type="molecule type" value="Genomic_DNA"/>
</dbReference>
<feature type="domain" description="N-acetyltransferase" evidence="1">
    <location>
        <begin position="9"/>
        <end position="168"/>
    </location>
</feature>
<dbReference type="RefSeq" id="WP_024361701.1">
    <property type="nucleotide sequence ID" value="NZ_BJNS01000010.1"/>
</dbReference>
<dbReference type="PANTHER" id="PTHR43792">
    <property type="entry name" value="GNAT FAMILY, PUTATIVE (AFU_ORTHOLOGUE AFUA_3G00765)-RELATED-RELATED"/>
    <property type="match status" value="1"/>
</dbReference>
<protein>
    <submittedName>
        <fullName evidence="2 3">Acetyltransferase</fullName>
    </submittedName>
</protein>
<dbReference type="PROSITE" id="PS51186">
    <property type="entry name" value="GNAT"/>
    <property type="match status" value="1"/>
</dbReference>
<name>A0A2S0K0M5_LYSSH</name>
<reference evidence="3 5" key="2">
    <citation type="submission" date="2018-06" db="EMBL/GenBank/DDBJ databases">
        <authorList>
            <consortium name="Pathogen Informatics"/>
            <person name="Doyle S."/>
        </authorList>
    </citation>
    <scope>NUCLEOTIDE SEQUENCE [LARGE SCALE GENOMIC DNA]</scope>
    <source>
        <strain evidence="3 5">NCTC10338</strain>
    </source>
</reference>
<dbReference type="EMBL" id="CP019980">
    <property type="protein sequence ID" value="AVK96945.1"/>
    <property type="molecule type" value="Genomic_DNA"/>
</dbReference>
<dbReference type="AlphaFoldDB" id="A0A2S0K0M5"/>
<accession>A0A2S0K0M5</accession>
<gene>
    <name evidence="2" type="ORF">LS41612_12065</name>
    <name evidence="3" type="ORF">NCTC10338_02303</name>
</gene>
<evidence type="ECO:0000313" key="3">
    <source>
        <dbReference type="EMBL" id="SUV17211.1"/>
    </source>
</evidence>
<proteinExistence type="predicted"/>
<evidence type="ECO:0000313" key="4">
    <source>
        <dbReference type="Proteomes" id="UP000238825"/>
    </source>
</evidence>
<dbReference type="InterPro" id="IPR000182">
    <property type="entry name" value="GNAT_dom"/>
</dbReference>
<dbReference type="Gene3D" id="3.40.630.30">
    <property type="match status" value="1"/>
</dbReference>